<dbReference type="InterPro" id="IPR038843">
    <property type="entry name" value="Sed1/Spi1"/>
</dbReference>
<dbReference type="OrthoDB" id="3836772at2759"/>
<protein>
    <recommendedName>
        <fullName evidence="4">Cell wall protein SED1</fullName>
    </recommendedName>
</protein>
<dbReference type="Proteomes" id="UP000256645">
    <property type="component" value="Unassembled WGS sequence"/>
</dbReference>
<dbReference type="STRING" id="1849047.A0A3D8QDN4"/>
<dbReference type="PANTHER" id="PTHR35523">
    <property type="entry name" value="CELL WALL PROTEIN SED1"/>
    <property type="match status" value="1"/>
</dbReference>
<name>A0A3D8QDN4_9HELO</name>
<evidence type="ECO:0000313" key="2">
    <source>
        <dbReference type="EMBL" id="RDW59837.1"/>
    </source>
</evidence>
<evidence type="ECO:0000313" key="3">
    <source>
        <dbReference type="Proteomes" id="UP000256645"/>
    </source>
</evidence>
<dbReference type="PANTHER" id="PTHR35523:SF1">
    <property type="entry name" value="CELL WALL PROTEIN SED1"/>
    <property type="match status" value="1"/>
</dbReference>
<dbReference type="GO" id="GO:0005199">
    <property type="term" value="F:structural constituent of cell wall"/>
    <property type="evidence" value="ECO:0007669"/>
    <property type="project" value="InterPro"/>
</dbReference>
<comment type="caution">
    <text evidence="2">The sequence shown here is derived from an EMBL/GenBank/DDBJ whole genome shotgun (WGS) entry which is preliminary data.</text>
</comment>
<organism evidence="2 3">
    <name type="scientific">Coleophoma cylindrospora</name>
    <dbReference type="NCBI Taxonomy" id="1849047"/>
    <lineage>
        <taxon>Eukaryota</taxon>
        <taxon>Fungi</taxon>
        <taxon>Dikarya</taxon>
        <taxon>Ascomycota</taxon>
        <taxon>Pezizomycotina</taxon>
        <taxon>Leotiomycetes</taxon>
        <taxon>Helotiales</taxon>
        <taxon>Dermateaceae</taxon>
        <taxon>Coleophoma</taxon>
    </lineage>
</organism>
<feature type="chain" id="PRO_5017563653" description="Cell wall protein SED1" evidence="1">
    <location>
        <begin position="18"/>
        <end position="217"/>
    </location>
</feature>
<evidence type="ECO:0008006" key="4">
    <source>
        <dbReference type="Google" id="ProtNLM"/>
    </source>
</evidence>
<gene>
    <name evidence="2" type="ORF">BP6252_12924</name>
</gene>
<dbReference type="AlphaFoldDB" id="A0A3D8QDN4"/>
<keyword evidence="3" id="KW-1185">Reference proteome</keyword>
<reference evidence="2 3" key="1">
    <citation type="journal article" date="2018" name="IMA Fungus">
        <title>IMA Genome-F 9: Draft genome sequence of Annulohypoxylon stygium, Aspergillus mulundensis, Berkeleyomyces basicola (syn. Thielaviopsis basicola), Ceratocystis smalleyi, two Cercospora beticola strains, Coleophoma cylindrospora, Fusarium fracticaudum, Phialophora cf. hyalina, and Morchella septimelata.</title>
        <authorList>
            <person name="Wingfield B.D."/>
            <person name="Bills G.F."/>
            <person name="Dong Y."/>
            <person name="Huang W."/>
            <person name="Nel W.J."/>
            <person name="Swalarsk-Parry B.S."/>
            <person name="Vaghefi N."/>
            <person name="Wilken P.M."/>
            <person name="An Z."/>
            <person name="de Beer Z.W."/>
            <person name="De Vos L."/>
            <person name="Chen L."/>
            <person name="Duong T.A."/>
            <person name="Gao Y."/>
            <person name="Hammerbacher A."/>
            <person name="Kikkert J.R."/>
            <person name="Li Y."/>
            <person name="Li H."/>
            <person name="Li K."/>
            <person name="Li Q."/>
            <person name="Liu X."/>
            <person name="Ma X."/>
            <person name="Naidoo K."/>
            <person name="Pethybridge S.J."/>
            <person name="Sun J."/>
            <person name="Steenkamp E.T."/>
            <person name="van der Nest M.A."/>
            <person name="van Wyk S."/>
            <person name="Wingfield M.J."/>
            <person name="Xiong C."/>
            <person name="Yue Q."/>
            <person name="Zhang X."/>
        </authorList>
    </citation>
    <scope>NUCLEOTIDE SEQUENCE [LARGE SCALE GENOMIC DNA]</scope>
    <source>
        <strain evidence="2 3">BP6252</strain>
    </source>
</reference>
<proteinExistence type="predicted"/>
<evidence type="ECO:0000256" key="1">
    <source>
        <dbReference type="SAM" id="SignalP"/>
    </source>
</evidence>
<sequence>MQYSTLVLGLLATAVTATPTLFERQQSCDDQANACRTAPQANQAYCSAEYAACLGYNPYGTAPAAPIHTGSPYNGSSNATVPCYYATEVVTAITTYCPSATVFTYNNGTPATYTATGPGTVTITNCPCTVTKSYSTKPVNTPVGPTSYPAGSSPPTAVYPSSGVVYPPPAGTAPAAYTPPAVVTSTQACPSCTPYPGAANIQKPALGLLALGALALL</sequence>
<accession>A0A3D8QDN4</accession>
<dbReference type="GO" id="GO:0009277">
    <property type="term" value="C:fungal-type cell wall"/>
    <property type="evidence" value="ECO:0007669"/>
    <property type="project" value="TreeGrafter"/>
</dbReference>
<dbReference type="EMBL" id="PDLM01000016">
    <property type="protein sequence ID" value="RDW59837.1"/>
    <property type="molecule type" value="Genomic_DNA"/>
</dbReference>
<feature type="signal peptide" evidence="1">
    <location>
        <begin position="1"/>
        <end position="17"/>
    </location>
</feature>
<dbReference type="GO" id="GO:0031505">
    <property type="term" value="P:fungal-type cell wall organization"/>
    <property type="evidence" value="ECO:0007669"/>
    <property type="project" value="InterPro"/>
</dbReference>
<keyword evidence="1" id="KW-0732">Signal</keyword>